<dbReference type="AlphaFoldDB" id="A0A410MJ75"/>
<dbReference type="InterPro" id="IPR015943">
    <property type="entry name" value="WD40/YVTN_repeat-like_dom_sf"/>
</dbReference>
<evidence type="ECO:0000313" key="2">
    <source>
        <dbReference type="Proteomes" id="UP000287756"/>
    </source>
</evidence>
<dbReference type="SUPFAM" id="SSF69322">
    <property type="entry name" value="Tricorn protease domain 2"/>
    <property type="match status" value="2"/>
</dbReference>
<dbReference type="Proteomes" id="UP000287756">
    <property type="component" value="Plasmid pLDW-31"/>
</dbReference>
<accession>A0A410MJ75</accession>
<protein>
    <recommendedName>
        <fullName evidence="3">WD40 repeat domain-containing protein</fullName>
    </recommendedName>
</protein>
<keyword evidence="1" id="KW-0614">Plasmid</keyword>
<evidence type="ECO:0000313" key="1">
    <source>
        <dbReference type="EMBL" id="QAS54738.1"/>
    </source>
</evidence>
<name>A0A410MJ75_9BACI</name>
<dbReference type="RefSeq" id="WP_128526968.1">
    <property type="nucleotide sequence ID" value="NZ_CP026119.1"/>
</dbReference>
<dbReference type="OrthoDB" id="4284044at2"/>
<gene>
    <name evidence="1" type="ORF">HLI_21000</name>
</gene>
<organism evidence="1 2">
    <name type="scientific">Halobacillus litoralis</name>
    <dbReference type="NCBI Taxonomy" id="45668"/>
    <lineage>
        <taxon>Bacteria</taxon>
        <taxon>Bacillati</taxon>
        <taxon>Bacillota</taxon>
        <taxon>Bacilli</taxon>
        <taxon>Bacillales</taxon>
        <taxon>Bacillaceae</taxon>
        <taxon>Halobacillus</taxon>
    </lineage>
</organism>
<proteinExistence type="predicted"/>
<geneLocation type="plasmid" evidence="2">
    <name>pldw-31</name>
</geneLocation>
<evidence type="ECO:0008006" key="3">
    <source>
        <dbReference type="Google" id="ProtNLM"/>
    </source>
</evidence>
<dbReference type="EMBL" id="CP026119">
    <property type="protein sequence ID" value="QAS54738.1"/>
    <property type="molecule type" value="Genomic_DNA"/>
</dbReference>
<reference evidence="1 2" key="1">
    <citation type="submission" date="2018-01" db="EMBL/GenBank/DDBJ databases">
        <title>The whole genome sequencing and assembly of Halobacillus litoralis ERB031 strain.</title>
        <authorList>
            <person name="Lee S.-J."/>
            <person name="Park M.-K."/>
            <person name="Kim J.-Y."/>
            <person name="Lee Y.-J."/>
            <person name="Yi H."/>
            <person name="Bahn Y.-S."/>
            <person name="Kim J.F."/>
            <person name="Lee D.-W."/>
        </authorList>
    </citation>
    <scope>NUCLEOTIDE SEQUENCE [LARGE SCALE GENOMIC DNA]</scope>
    <source>
        <strain evidence="1 2">ERB 031</strain>
        <plasmid evidence="2">pldw-31</plasmid>
    </source>
</reference>
<dbReference type="KEGG" id="hli:HLI_21000"/>
<sequence length="616" mass="70491">MNIPDRIIRIIFSSSHDVLIGTDVNGRLHKFDLSLNLIASSKTTEYNEPINAVVTEGDYIFTKNRRGSVAKYGIETLQPLDVYDEFMLRDEDNLFDRDEEPSPTAARGIGVANGKLFTNNGYSELVVIDIETFELLEIRKPMYPDAFIDNICTENPNRHVVGQTNGIIQIGNLESGEFPIEKSIDENNIHWIRYDKRHERFWATQDAGEGDNEFKDNGVVTFELDGSNIKDRTFTYDDVEALEFDEEHRFIYVGAFDGNIYVFDNEEKDFKLSRIIGPLKYQIINMCYAKDHLYVLLQNGELICMDTYGNVKDNSLYQGKCVWEMTPHPEDENLLFVAKDNGIEKIRYGEGKYGTVNVERLESHRHSLGIIKRVRPLKDGSYLAITQNKYAMMVSRNGDIKWFKTLEGHPRSLEVNSDYSNALIGTDAGVIYEFEIETGNLLERAETTGTAIWVTGYTKDGRKMYGTKNGDLHFYDNDPNKPLHVMQLDGVPKRWVNYPEGKTYIIGTFGFLELDLEKYEVNSIWGMDILVNTKENALVLGNHVHIISYGYQMASYTYNEQEFTALHENLPDFPKAIAGKIENGNEILLIGGRGNYINAYKVQNGVPYKVREFYLS</sequence>
<dbReference type="Gene3D" id="2.130.10.10">
    <property type="entry name" value="YVTN repeat-like/Quinoprotein amine dehydrogenase"/>
    <property type="match status" value="1"/>
</dbReference>